<dbReference type="PANTHER" id="PTHR30537:SF26">
    <property type="entry name" value="GLYCINE CLEAVAGE SYSTEM TRANSCRIPTIONAL ACTIVATOR"/>
    <property type="match status" value="1"/>
</dbReference>
<dbReference type="InterPro" id="IPR036388">
    <property type="entry name" value="WH-like_DNA-bd_sf"/>
</dbReference>
<keyword evidence="3" id="KW-0238">DNA-binding</keyword>
<protein>
    <submittedName>
        <fullName evidence="6">LysR family transcriptional regulator</fullName>
    </submittedName>
</protein>
<evidence type="ECO:0000256" key="2">
    <source>
        <dbReference type="ARBA" id="ARBA00023015"/>
    </source>
</evidence>
<dbReference type="InterPro" id="IPR005119">
    <property type="entry name" value="LysR_subst-bd"/>
</dbReference>
<dbReference type="OrthoDB" id="5526340at2"/>
<dbReference type="PROSITE" id="PS50931">
    <property type="entry name" value="HTH_LYSR"/>
    <property type="match status" value="1"/>
</dbReference>
<dbReference type="RefSeq" id="WP_053409371.1">
    <property type="nucleotide sequence ID" value="NZ_DAIPHI010000010.1"/>
</dbReference>
<dbReference type="InterPro" id="IPR000847">
    <property type="entry name" value="LysR_HTH_N"/>
</dbReference>
<dbReference type="PRINTS" id="PR00039">
    <property type="entry name" value="HTHLYSR"/>
</dbReference>
<dbReference type="Gene3D" id="1.10.10.10">
    <property type="entry name" value="Winged helix-like DNA-binding domain superfamily/Winged helix DNA-binding domain"/>
    <property type="match status" value="1"/>
</dbReference>
<dbReference type="Pfam" id="PF03466">
    <property type="entry name" value="LysR_substrate"/>
    <property type="match status" value="1"/>
</dbReference>
<name>A0A0M0HZX9_9VIBR</name>
<evidence type="ECO:0000256" key="4">
    <source>
        <dbReference type="ARBA" id="ARBA00023163"/>
    </source>
</evidence>
<accession>A0A0M0HZX9</accession>
<evidence type="ECO:0000259" key="5">
    <source>
        <dbReference type="PROSITE" id="PS50931"/>
    </source>
</evidence>
<dbReference type="GO" id="GO:0003700">
    <property type="term" value="F:DNA-binding transcription factor activity"/>
    <property type="evidence" value="ECO:0007669"/>
    <property type="project" value="InterPro"/>
</dbReference>
<evidence type="ECO:0000313" key="7">
    <source>
        <dbReference type="Proteomes" id="UP000037530"/>
    </source>
</evidence>
<dbReference type="InterPro" id="IPR058163">
    <property type="entry name" value="LysR-type_TF_proteobact-type"/>
</dbReference>
<keyword evidence="4" id="KW-0804">Transcription</keyword>
<dbReference type="STRING" id="171383.AKJ31_11155"/>
<dbReference type="EMBL" id="LHPI01000009">
    <property type="protein sequence ID" value="KOO07636.1"/>
    <property type="molecule type" value="Genomic_DNA"/>
</dbReference>
<dbReference type="FunFam" id="1.10.10.10:FF:000001">
    <property type="entry name" value="LysR family transcriptional regulator"/>
    <property type="match status" value="1"/>
</dbReference>
<evidence type="ECO:0000256" key="1">
    <source>
        <dbReference type="ARBA" id="ARBA00009437"/>
    </source>
</evidence>
<dbReference type="Gene3D" id="3.40.190.10">
    <property type="entry name" value="Periplasmic binding protein-like II"/>
    <property type="match status" value="2"/>
</dbReference>
<evidence type="ECO:0000256" key="3">
    <source>
        <dbReference type="ARBA" id="ARBA00023125"/>
    </source>
</evidence>
<keyword evidence="7" id="KW-1185">Reference proteome</keyword>
<comment type="similarity">
    <text evidence="1">Belongs to the LysR transcriptional regulatory family.</text>
</comment>
<proteinExistence type="inferred from homology"/>
<dbReference type="GO" id="GO:0006351">
    <property type="term" value="P:DNA-templated transcription"/>
    <property type="evidence" value="ECO:0007669"/>
    <property type="project" value="TreeGrafter"/>
</dbReference>
<dbReference type="PANTHER" id="PTHR30537">
    <property type="entry name" value="HTH-TYPE TRANSCRIPTIONAL REGULATOR"/>
    <property type="match status" value="1"/>
</dbReference>
<dbReference type="AlphaFoldDB" id="A0A0M0HZX9"/>
<dbReference type="SUPFAM" id="SSF53850">
    <property type="entry name" value="Periplasmic binding protein-like II"/>
    <property type="match status" value="1"/>
</dbReference>
<sequence>MKKLASLKSIYSFVAVAETGSMTDAAKTLSVSHSAVSQAIKSLEHQLGQPLFQRIGRTVVLNAAGRKYYKQVAPALEQIVEATQQLISEQQSHRLTLNMVNSLAMHWWIPRVHRFNQFAPQLDIRISTLIGSFALEREGVDVAIIHGKSDEWQDYYCELLSEDELVMVASPELVDDHTTPQQLLEKYPAIIAANDRRKYDWKVWCESNNLPVPDSVNNLSFSASIQAVQATIQRLGVFVTHRQFVRDDVSQGLLVEVGSPVLNPHQDFYFACQRDKLKNEHVLTLRNWLRSEFRAA</sequence>
<feature type="domain" description="HTH lysR-type" evidence="5">
    <location>
        <begin position="1"/>
        <end position="62"/>
    </location>
</feature>
<organism evidence="6 7">
    <name type="scientific">Vibrio hepatarius</name>
    <dbReference type="NCBI Taxonomy" id="171383"/>
    <lineage>
        <taxon>Bacteria</taxon>
        <taxon>Pseudomonadati</taxon>
        <taxon>Pseudomonadota</taxon>
        <taxon>Gammaproteobacteria</taxon>
        <taxon>Vibrionales</taxon>
        <taxon>Vibrionaceae</taxon>
        <taxon>Vibrio</taxon>
        <taxon>Vibrio oreintalis group</taxon>
    </lineage>
</organism>
<keyword evidence="2" id="KW-0805">Transcription regulation</keyword>
<dbReference type="SUPFAM" id="SSF46785">
    <property type="entry name" value="Winged helix' DNA-binding domain"/>
    <property type="match status" value="1"/>
</dbReference>
<evidence type="ECO:0000313" key="6">
    <source>
        <dbReference type="EMBL" id="KOO07636.1"/>
    </source>
</evidence>
<dbReference type="GO" id="GO:0043565">
    <property type="term" value="F:sequence-specific DNA binding"/>
    <property type="evidence" value="ECO:0007669"/>
    <property type="project" value="TreeGrafter"/>
</dbReference>
<reference evidence="7" key="1">
    <citation type="submission" date="2015-08" db="EMBL/GenBank/DDBJ databases">
        <title>Vibrio galatheae sp. nov., a novel member of the Vibrionaceae family isolated from the Solomon Islands.</title>
        <authorList>
            <person name="Giubergia S."/>
            <person name="Machado H."/>
            <person name="Mateiu R.V."/>
            <person name="Gram L."/>
        </authorList>
    </citation>
    <scope>NUCLEOTIDE SEQUENCE [LARGE SCALE GENOMIC DNA]</scope>
    <source>
        <strain evidence="7">DSM 19134</strain>
    </source>
</reference>
<dbReference type="PATRIC" id="fig|171383.3.peg.2277"/>
<dbReference type="Proteomes" id="UP000037530">
    <property type="component" value="Unassembled WGS sequence"/>
</dbReference>
<comment type="caution">
    <text evidence="6">The sequence shown here is derived from an EMBL/GenBank/DDBJ whole genome shotgun (WGS) entry which is preliminary data.</text>
</comment>
<dbReference type="Pfam" id="PF00126">
    <property type="entry name" value="HTH_1"/>
    <property type="match status" value="1"/>
</dbReference>
<gene>
    <name evidence="6" type="ORF">AKJ31_11155</name>
</gene>
<dbReference type="InterPro" id="IPR036390">
    <property type="entry name" value="WH_DNA-bd_sf"/>
</dbReference>